<dbReference type="RefSeq" id="WP_050006423.1">
    <property type="nucleotide sequence ID" value="NZ_CATXDA010000042.1"/>
</dbReference>
<gene>
    <name evidence="2" type="ORF">ASJ35_15785</name>
    <name evidence="3" type="ORF">GMD59_14160</name>
    <name evidence="1" type="ORF">TQ39_17200</name>
</gene>
<protein>
    <submittedName>
        <fullName evidence="1">Uncharacterized protein</fullName>
    </submittedName>
</protein>
<reference evidence="3 6" key="3">
    <citation type="journal article" date="2019" name="Nat. Med.">
        <title>A library of human gut bacterial isolates paired with longitudinal multiomics data enables mechanistic microbiome research.</title>
        <authorList>
            <person name="Poyet M."/>
            <person name="Groussin M."/>
            <person name="Gibbons S.M."/>
            <person name="Avila-Pacheco J."/>
            <person name="Jiang X."/>
            <person name="Kearney S.M."/>
            <person name="Perrotta A.R."/>
            <person name="Berdy B."/>
            <person name="Zhao S."/>
            <person name="Lieberman T.D."/>
            <person name="Swanson P.K."/>
            <person name="Smith M."/>
            <person name="Roesemann S."/>
            <person name="Alexander J.E."/>
            <person name="Rich S.A."/>
            <person name="Livny J."/>
            <person name="Vlamakis H."/>
            <person name="Clish C."/>
            <person name="Bullock K."/>
            <person name="Deik A."/>
            <person name="Scott J."/>
            <person name="Pierce K.A."/>
            <person name="Xavier R.J."/>
            <person name="Alm E.J."/>
        </authorList>
    </citation>
    <scope>NUCLEOTIDE SEQUENCE [LARGE SCALE GENOMIC DNA]</scope>
    <source>
        <strain evidence="3 6">BIOML-A4</strain>
    </source>
</reference>
<dbReference type="AlphaFoldDB" id="A0A0D8IYJ9"/>
<comment type="caution">
    <text evidence="1">The sequence shown here is derived from an EMBL/GenBank/DDBJ whole genome shotgun (WGS) entry which is preliminary data.</text>
</comment>
<reference evidence="1" key="1">
    <citation type="submission" date="2015-02" db="EMBL/GenBank/DDBJ databases">
        <title>A novel member of the family Ruminococcaceae isolated from human feces.</title>
        <authorList>
            <person name="Shkoporov A.N."/>
            <person name="Chaplin A.V."/>
            <person name="Motuzova O.V."/>
            <person name="Kafarskaia L.I."/>
            <person name="Khokhlova E.V."/>
            <person name="Efimov B.A."/>
        </authorList>
    </citation>
    <scope>NUCLEOTIDE SEQUENCE [LARGE SCALE GENOMIC DNA]</scope>
    <source>
        <strain evidence="1">585-1</strain>
    </source>
</reference>
<organism evidence="1 4">
    <name type="scientific">Ruthenibacterium lactatiformans</name>
    <dbReference type="NCBI Taxonomy" id="1550024"/>
    <lineage>
        <taxon>Bacteria</taxon>
        <taxon>Bacillati</taxon>
        <taxon>Bacillota</taxon>
        <taxon>Clostridia</taxon>
        <taxon>Eubacteriales</taxon>
        <taxon>Oscillospiraceae</taxon>
        <taxon>Ruthenibacterium</taxon>
    </lineage>
</organism>
<accession>A0A0D8IYJ9</accession>
<keyword evidence="4" id="KW-1185">Reference proteome</keyword>
<evidence type="ECO:0000313" key="5">
    <source>
        <dbReference type="Proteomes" id="UP000053433"/>
    </source>
</evidence>
<dbReference type="Proteomes" id="UP000032483">
    <property type="component" value="Unassembled WGS sequence"/>
</dbReference>
<dbReference type="EMBL" id="LMUA01000031">
    <property type="protein sequence ID" value="KUE75030.1"/>
    <property type="molecule type" value="Genomic_DNA"/>
</dbReference>
<accession>A0A0W7TMT2</accession>
<dbReference type="Proteomes" id="UP000472755">
    <property type="component" value="Unassembled WGS sequence"/>
</dbReference>
<evidence type="ECO:0000313" key="6">
    <source>
        <dbReference type="Proteomes" id="UP000472755"/>
    </source>
</evidence>
<evidence type="ECO:0000313" key="1">
    <source>
        <dbReference type="EMBL" id="KJF38613.1"/>
    </source>
</evidence>
<sequence>MKKHIGIFAENLSRTVDRRMLVSLWASIRDADKIGRSFLQARTAMRYRFIISDPAIISVADIDAHIEKNSAYPYVELTRLEQSMKKWEIGANFAAHEDFVKLIREGNFTLHQAKCICYDIVSLFVKTVGKMNITEAVE</sequence>
<evidence type="ECO:0000313" key="4">
    <source>
        <dbReference type="Proteomes" id="UP000032483"/>
    </source>
</evidence>
<reference evidence="2 5" key="2">
    <citation type="submission" date="2015-10" db="EMBL/GenBank/DDBJ databases">
        <title>A novel member of the family Ruminococcaceae isolated from human faeces.</title>
        <authorList>
            <person name="Shkoporov A.N."/>
            <person name="Chaplin A.V."/>
            <person name="Motuzova O.V."/>
            <person name="Kafarskaia L.I."/>
            <person name="Efimov B.A."/>
        </authorList>
    </citation>
    <scope>NUCLEOTIDE SEQUENCE [LARGE SCALE GENOMIC DNA]</scope>
    <source>
        <strain evidence="2 5">668</strain>
    </source>
</reference>
<dbReference type="GeneID" id="42858279"/>
<name>A0A0D8IYJ9_9FIRM</name>
<dbReference type="EMBL" id="WMZU01000026">
    <property type="protein sequence ID" value="MTS28423.1"/>
    <property type="molecule type" value="Genomic_DNA"/>
</dbReference>
<dbReference type="EMBL" id="JXXK01000036">
    <property type="protein sequence ID" value="KJF38613.1"/>
    <property type="molecule type" value="Genomic_DNA"/>
</dbReference>
<evidence type="ECO:0000313" key="3">
    <source>
        <dbReference type="EMBL" id="MTS28423.1"/>
    </source>
</evidence>
<dbReference type="Proteomes" id="UP000053433">
    <property type="component" value="Unassembled WGS sequence"/>
</dbReference>
<evidence type="ECO:0000313" key="2">
    <source>
        <dbReference type="EMBL" id="KUE75030.1"/>
    </source>
</evidence>
<proteinExistence type="predicted"/>